<keyword evidence="1" id="KW-0812">Transmembrane</keyword>
<keyword evidence="4" id="KW-1185">Reference proteome</keyword>
<dbReference type="EMBL" id="QJKJ01012238">
    <property type="protein sequence ID" value="RDX69151.1"/>
    <property type="molecule type" value="Genomic_DNA"/>
</dbReference>
<accession>A0A371ESW6</accession>
<dbReference type="STRING" id="157652.A0A371ESW6"/>
<feature type="transmembrane region" description="Helical" evidence="1">
    <location>
        <begin position="391"/>
        <end position="412"/>
    </location>
</feature>
<evidence type="ECO:0000259" key="2">
    <source>
        <dbReference type="Pfam" id="PF07727"/>
    </source>
</evidence>
<gene>
    <name evidence="3" type="ORF">CR513_51774</name>
</gene>
<proteinExistence type="predicted"/>
<protein>
    <recommendedName>
        <fullName evidence="2">Reverse transcriptase Ty1/copia-type domain-containing protein</fullName>
    </recommendedName>
</protein>
<dbReference type="Proteomes" id="UP000257109">
    <property type="component" value="Unassembled WGS sequence"/>
</dbReference>
<feature type="non-terminal residue" evidence="3">
    <location>
        <position position="461"/>
    </location>
</feature>
<dbReference type="PANTHER" id="PTHR11439">
    <property type="entry name" value="GAG-POL-RELATED RETROTRANSPOSON"/>
    <property type="match status" value="1"/>
</dbReference>
<keyword evidence="1" id="KW-0472">Membrane</keyword>
<comment type="caution">
    <text evidence="3">The sequence shown here is derived from an EMBL/GenBank/DDBJ whole genome shotgun (WGS) entry which is preliminary data.</text>
</comment>
<dbReference type="Pfam" id="PF07727">
    <property type="entry name" value="RVT_2"/>
    <property type="match status" value="1"/>
</dbReference>
<reference evidence="3" key="1">
    <citation type="submission" date="2018-05" db="EMBL/GenBank/DDBJ databases">
        <title>Draft genome of Mucuna pruriens seed.</title>
        <authorList>
            <person name="Nnadi N.E."/>
            <person name="Vos R."/>
            <person name="Hasami M.H."/>
            <person name="Devisetty U.K."/>
            <person name="Aguiy J.C."/>
        </authorList>
    </citation>
    <scope>NUCLEOTIDE SEQUENCE [LARGE SCALE GENOMIC DNA]</scope>
    <source>
        <strain evidence="3">JCA_2017</strain>
    </source>
</reference>
<dbReference type="CDD" id="cd09272">
    <property type="entry name" value="RNase_HI_RT_Ty1"/>
    <property type="match status" value="1"/>
</dbReference>
<keyword evidence="1" id="KW-1133">Transmembrane helix</keyword>
<dbReference type="AlphaFoldDB" id="A0A371ESW6"/>
<evidence type="ECO:0000313" key="3">
    <source>
        <dbReference type="EMBL" id="RDX69151.1"/>
    </source>
</evidence>
<feature type="domain" description="Reverse transcriptase Ty1/copia-type" evidence="2">
    <location>
        <begin position="51"/>
        <end position="149"/>
    </location>
</feature>
<dbReference type="InterPro" id="IPR013103">
    <property type="entry name" value="RVT_2"/>
</dbReference>
<evidence type="ECO:0000256" key="1">
    <source>
        <dbReference type="SAM" id="Phobius"/>
    </source>
</evidence>
<dbReference type="PANTHER" id="PTHR11439:SF463">
    <property type="entry name" value="REVERSE TRANSCRIPTASE TY1_COPIA-TYPE DOMAIN-CONTAINING PROTEIN"/>
    <property type="match status" value="1"/>
</dbReference>
<sequence length="461" mass="52255">MQTRAKPSIVQPRLHPTFLLTHMEPTTTKQALAYPTWYLAMKDEYDVLIHNNTWTLVPLPFDRHPIVYKWVFRVKENHDDYIKKHKAYLMEILGFDYNETFSLVLKPITIHIIITLSLTHYWPLKQLDVNNAFLNGFFDENVYMTQPPSLGSKLANVIHPCLFSLSTLWWSTFLSCNLLHIESLIVWLNTTFSLETLGNLDYFLGLEVKPQPDGSLVLTQPKYNCDLLAKTKMSEANSIASPMVSGCKLTKTSLLLVPYSMSQLLALKLFMMQPLEQSWSANKRILQYLKGIISWGSSLQLAPSHSPLILQACCDVDWAFELDDHWSPSKAFVFLGSNLMSSWSKKQTVVAGSNTEAKYQSIALATSETLLFELDVPHIVSQVLCDNMSTLLLTILYFMLTLSIWNLISSLFMKKVINKLLQVIYVLAVDQCPDILTKALSLTSPTLLELAPRRGGVGGRG</sequence>
<evidence type="ECO:0000313" key="4">
    <source>
        <dbReference type="Proteomes" id="UP000257109"/>
    </source>
</evidence>
<feature type="non-terminal residue" evidence="3">
    <location>
        <position position="1"/>
    </location>
</feature>
<name>A0A371ESW6_MUCPR</name>
<organism evidence="3 4">
    <name type="scientific">Mucuna pruriens</name>
    <name type="common">Velvet bean</name>
    <name type="synonym">Dolichos pruriens</name>
    <dbReference type="NCBI Taxonomy" id="157652"/>
    <lineage>
        <taxon>Eukaryota</taxon>
        <taxon>Viridiplantae</taxon>
        <taxon>Streptophyta</taxon>
        <taxon>Embryophyta</taxon>
        <taxon>Tracheophyta</taxon>
        <taxon>Spermatophyta</taxon>
        <taxon>Magnoliopsida</taxon>
        <taxon>eudicotyledons</taxon>
        <taxon>Gunneridae</taxon>
        <taxon>Pentapetalae</taxon>
        <taxon>rosids</taxon>
        <taxon>fabids</taxon>
        <taxon>Fabales</taxon>
        <taxon>Fabaceae</taxon>
        <taxon>Papilionoideae</taxon>
        <taxon>50 kb inversion clade</taxon>
        <taxon>NPAAA clade</taxon>
        <taxon>indigoferoid/millettioid clade</taxon>
        <taxon>Phaseoleae</taxon>
        <taxon>Mucuna</taxon>
    </lineage>
</organism>